<keyword evidence="1" id="KW-0808">Transferase</keyword>
<organism evidence="2 3">
    <name type="scientific">Nelumbo nucifera</name>
    <name type="common">Sacred lotus</name>
    <dbReference type="NCBI Taxonomy" id="4432"/>
    <lineage>
        <taxon>Eukaryota</taxon>
        <taxon>Viridiplantae</taxon>
        <taxon>Streptophyta</taxon>
        <taxon>Embryophyta</taxon>
        <taxon>Tracheophyta</taxon>
        <taxon>Spermatophyta</taxon>
        <taxon>Magnoliopsida</taxon>
        <taxon>Proteales</taxon>
        <taxon>Nelumbonaceae</taxon>
        <taxon>Nelumbo</taxon>
    </lineage>
</organism>
<protein>
    <submittedName>
        <fullName evidence="3">Uncharacterized acetyltransferase At3g50280-like</fullName>
    </submittedName>
</protein>
<dbReference type="KEGG" id="nnu:104594021"/>
<proteinExistence type="predicted"/>
<evidence type="ECO:0000256" key="1">
    <source>
        <dbReference type="ARBA" id="ARBA00022679"/>
    </source>
</evidence>
<dbReference type="GO" id="GO:0016747">
    <property type="term" value="F:acyltransferase activity, transferring groups other than amino-acyl groups"/>
    <property type="evidence" value="ECO:0000318"/>
    <property type="project" value="GO_Central"/>
</dbReference>
<name>A0A1U7ZVE0_NELNU</name>
<dbReference type="SUPFAM" id="SSF52777">
    <property type="entry name" value="CoA-dependent acyltransferases"/>
    <property type="match status" value="1"/>
</dbReference>
<accession>A0A1U7ZVE0</accession>
<dbReference type="FunCoup" id="A0A1U7ZVE0">
    <property type="interactions" value="25"/>
</dbReference>
<sequence length="474" mass="52549">MATPMTVRHISRCIIKPKCLPEESKQIYHLNPWDISLLSVHYIQAGLLFPKPTPVSINQEDHRHGIPAIIDQLKDSLSRTLVHFIPLTGRFITQKSNNPHSYSISVDCRDAPGAEFIHAVADLKIADVLSPIDVPPIVHSFFAFNGVVNHDGHTMPLLAVQVTELLDGIFMGCSFNHAIGDGASFWHFINTWSELCREKVKDKRISLPPIILERWFPNGHGPIVNLPFSDHSEFIIEGYNPPKLRERFFHFSAQTMARLKAKANAECNITTISSLQALSALLWRATTQARRLDVNQTTNCTFVISNRPRLNPPLSPNYFGTAIQAVSGTTTVGELLSRGLGWAALILHQAVARHTDSVVREQMEANMVAPFIYYLRESFDPCSVMVASSPRFDMYGNDFGWGEPMAVRCGPANKFGGMVFAHPGKEGGGSVDLEVCLPPEEMGALESIEEFMEAVSPLIPLSHSTTKIHQSALP</sequence>
<evidence type="ECO:0000313" key="2">
    <source>
        <dbReference type="Proteomes" id="UP000189703"/>
    </source>
</evidence>
<dbReference type="RefSeq" id="XP_010252439.1">
    <property type="nucleotide sequence ID" value="XM_010254137.1"/>
</dbReference>
<evidence type="ECO:0000313" key="3">
    <source>
        <dbReference type="RefSeq" id="XP_010252439.1"/>
    </source>
</evidence>
<dbReference type="GeneID" id="104594021"/>
<dbReference type="InterPro" id="IPR051283">
    <property type="entry name" value="Sec_Metabolite_Acyltrans"/>
</dbReference>
<gene>
    <name evidence="3" type="primary">LOC104594021</name>
</gene>
<dbReference type="OrthoDB" id="1862401at2759"/>
<dbReference type="GO" id="GO:0005737">
    <property type="term" value="C:cytoplasm"/>
    <property type="evidence" value="ECO:0000318"/>
    <property type="project" value="GO_Central"/>
</dbReference>
<dbReference type="eggNOG" id="ENOG502QT1Q">
    <property type="taxonomic scope" value="Eukaryota"/>
</dbReference>
<dbReference type="OMA" id="GFIHAKL"/>
<dbReference type="InterPro" id="IPR023213">
    <property type="entry name" value="CAT-like_dom_sf"/>
</dbReference>
<dbReference type="AlphaFoldDB" id="A0A1U7ZVE0"/>
<reference evidence="3" key="1">
    <citation type="submission" date="2025-08" db="UniProtKB">
        <authorList>
            <consortium name="RefSeq"/>
        </authorList>
    </citation>
    <scope>IDENTIFICATION</scope>
</reference>
<dbReference type="Proteomes" id="UP000189703">
    <property type="component" value="Unplaced"/>
</dbReference>
<dbReference type="Gene3D" id="3.30.559.10">
    <property type="entry name" value="Chloramphenicol acetyltransferase-like domain"/>
    <property type="match status" value="2"/>
</dbReference>
<dbReference type="PANTHER" id="PTHR31896">
    <property type="entry name" value="FAMILY REGULATORY PROTEIN, PUTATIVE (AFU_ORTHOLOGUE AFUA_3G14730)-RELATED"/>
    <property type="match status" value="1"/>
</dbReference>
<dbReference type="Pfam" id="PF02458">
    <property type="entry name" value="Transferase"/>
    <property type="match status" value="1"/>
</dbReference>
<dbReference type="PANTHER" id="PTHR31896:SF12">
    <property type="entry name" value="HXXXD-TYPE ACYL-TRANSFERASE FAMILY PROTEIN"/>
    <property type="match status" value="1"/>
</dbReference>
<keyword evidence="2" id="KW-1185">Reference proteome</keyword>